<name>A0A9W9LWQ4_9EURO</name>
<organism evidence="1 2">
    <name type="scientific">Penicillium capsulatum</name>
    <dbReference type="NCBI Taxonomy" id="69766"/>
    <lineage>
        <taxon>Eukaryota</taxon>
        <taxon>Fungi</taxon>
        <taxon>Dikarya</taxon>
        <taxon>Ascomycota</taxon>
        <taxon>Pezizomycotina</taxon>
        <taxon>Eurotiomycetes</taxon>
        <taxon>Eurotiomycetidae</taxon>
        <taxon>Eurotiales</taxon>
        <taxon>Aspergillaceae</taxon>
        <taxon>Penicillium</taxon>
    </lineage>
</organism>
<reference evidence="1" key="2">
    <citation type="journal article" date="2023" name="IMA Fungus">
        <title>Comparative genomic study of the Penicillium genus elucidates a diverse pangenome and 15 lateral gene transfer events.</title>
        <authorList>
            <person name="Petersen C."/>
            <person name="Sorensen T."/>
            <person name="Nielsen M.R."/>
            <person name="Sondergaard T.E."/>
            <person name="Sorensen J.L."/>
            <person name="Fitzpatrick D.A."/>
            <person name="Frisvad J.C."/>
            <person name="Nielsen K.L."/>
        </authorList>
    </citation>
    <scope>NUCLEOTIDE SEQUENCE</scope>
    <source>
        <strain evidence="1">IBT 21917</strain>
    </source>
</reference>
<proteinExistence type="predicted"/>
<sequence>MIHTPRLRKSRDSCRMISVARREGRLVAPWLTMVCRAGGQEVRFLEQRGLFEDGVHPNVRKDAPPQNRNCLMRKVAVLIPQDSAAAAVEG</sequence>
<gene>
    <name evidence="1" type="ORF">N7492_002737</name>
</gene>
<evidence type="ECO:0000313" key="1">
    <source>
        <dbReference type="EMBL" id="KAJ5179527.1"/>
    </source>
</evidence>
<dbReference type="EMBL" id="JAPQKO010000002">
    <property type="protein sequence ID" value="KAJ5179527.1"/>
    <property type="molecule type" value="Genomic_DNA"/>
</dbReference>
<dbReference type="AlphaFoldDB" id="A0A9W9LWQ4"/>
<comment type="caution">
    <text evidence="1">The sequence shown here is derived from an EMBL/GenBank/DDBJ whole genome shotgun (WGS) entry which is preliminary data.</text>
</comment>
<accession>A0A9W9LWQ4</accession>
<evidence type="ECO:0000313" key="2">
    <source>
        <dbReference type="Proteomes" id="UP001146351"/>
    </source>
</evidence>
<protein>
    <submittedName>
        <fullName evidence="1">Uncharacterized protein</fullName>
    </submittedName>
</protein>
<keyword evidence="2" id="KW-1185">Reference proteome</keyword>
<dbReference type="Proteomes" id="UP001146351">
    <property type="component" value="Unassembled WGS sequence"/>
</dbReference>
<reference evidence="1" key="1">
    <citation type="submission" date="2022-11" db="EMBL/GenBank/DDBJ databases">
        <authorList>
            <person name="Petersen C."/>
        </authorList>
    </citation>
    <scope>NUCLEOTIDE SEQUENCE</scope>
    <source>
        <strain evidence="1">IBT 21917</strain>
    </source>
</reference>